<gene>
    <name evidence="3" type="ORF">CKO42_24770</name>
</gene>
<evidence type="ECO:0000256" key="1">
    <source>
        <dbReference type="SAM" id="MobiDB-lite"/>
    </source>
</evidence>
<reference evidence="3 4" key="1">
    <citation type="journal article" date="2020" name="Microorganisms">
        <title>Osmotic Adaptation and Compatible Solute Biosynthesis of Phototrophic Bacteria as Revealed from Genome Analyses.</title>
        <authorList>
            <person name="Imhoff J.F."/>
            <person name="Rahn T."/>
            <person name="Kunzel S."/>
            <person name="Keller A."/>
            <person name="Neulinger S.C."/>
        </authorList>
    </citation>
    <scope>NUCLEOTIDE SEQUENCE [LARGE SCALE GENOMIC DNA]</scope>
    <source>
        <strain evidence="3 4">DSM 25653</strain>
    </source>
</reference>
<sequence>MKKGNLSAALSQFDKRSERGSQEGAMHKPAPSQEPTKSTPRDAERDDSTRSQLPPSRRGKKALTGYFEPEVMKQLKVMAAAEETTIQALLTEALNDLFKKYGKPHIA</sequence>
<accession>A0A9X0WDR2</accession>
<comment type="caution">
    <text evidence="3">The sequence shown here is derived from an EMBL/GenBank/DDBJ whole genome shotgun (WGS) entry which is preliminary data.</text>
</comment>
<dbReference type="Pfam" id="PF20605">
    <property type="entry name" value="Antitox_RHH"/>
    <property type="match status" value="1"/>
</dbReference>
<evidence type="ECO:0000259" key="2">
    <source>
        <dbReference type="Pfam" id="PF20605"/>
    </source>
</evidence>
<evidence type="ECO:0000313" key="4">
    <source>
        <dbReference type="Proteomes" id="UP001138768"/>
    </source>
</evidence>
<dbReference type="Proteomes" id="UP001138768">
    <property type="component" value="Unassembled WGS sequence"/>
</dbReference>
<keyword evidence="4" id="KW-1185">Reference proteome</keyword>
<dbReference type="EMBL" id="NRRY01000084">
    <property type="protein sequence ID" value="MBK1621564.1"/>
    <property type="molecule type" value="Genomic_DNA"/>
</dbReference>
<evidence type="ECO:0000313" key="3">
    <source>
        <dbReference type="EMBL" id="MBK1621564.1"/>
    </source>
</evidence>
<name>A0A9X0WDR2_9GAMM</name>
<dbReference type="Gene3D" id="1.10.1220.10">
    <property type="entry name" value="Met repressor-like"/>
    <property type="match status" value="1"/>
</dbReference>
<dbReference type="InterPro" id="IPR046765">
    <property type="entry name" value="Antitox_RHH"/>
</dbReference>
<feature type="compositionally biased region" description="Basic and acidic residues" evidence="1">
    <location>
        <begin position="39"/>
        <end position="49"/>
    </location>
</feature>
<proteinExistence type="predicted"/>
<dbReference type="AlphaFoldDB" id="A0A9X0WDR2"/>
<feature type="domain" description="Antitoxin-like ribbon-helix-helix" evidence="2">
    <location>
        <begin position="57"/>
        <end position="106"/>
    </location>
</feature>
<dbReference type="InterPro" id="IPR013321">
    <property type="entry name" value="Arc_rbn_hlx_hlx"/>
</dbReference>
<dbReference type="GO" id="GO:0006355">
    <property type="term" value="P:regulation of DNA-templated transcription"/>
    <property type="evidence" value="ECO:0007669"/>
    <property type="project" value="InterPro"/>
</dbReference>
<organism evidence="3 4">
    <name type="scientific">Lamprobacter modestohalophilus</name>
    <dbReference type="NCBI Taxonomy" id="1064514"/>
    <lineage>
        <taxon>Bacteria</taxon>
        <taxon>Pseudomonadati</taxon>
        <taxon>Pseudomonadota</taxon>
        <taxon>Gammaproteobacteria</taxon>
        <taxon>Chromatiales</taxon>
        <taxon>Chromatiaceae</taxon>
        <taxon>Lamprobacter</taxon>
    </lineage>
</organism>
<protein>
    <recommendedName>
        <fullName evidence="2">Antitoxin-like ribbon-helix-helix domain-containing protein</fullName>
    </recommendedName>
</protein>
<feature type="region of interest" description="Disordered" evidence="1">
    <location>
        <begin position="1"/>
        <end position="65"/>
    </location>
</feature>